<evidence type="ECO:0000313" key="3">
    <source>
        <dbReference type="Proteomes" id="UP000326169"/>
    </source>
</evidence>
<dbReference type="SUPFAM" id="SSF52980">
    <property type="entry name" value="Restriction endonuclease-like"/>
    <property type="match status" value="1"/>
</dbReference>
<feature type="coiled-coil region" evidence="1">
    <location>
        <begin position="131"/>
        <end position="158"/>
    </location>
</feature>
<dbReference type="EMBL" id="BIMW01000069">
    <property type="protein sequence ID" value="GCE93277.1"/>
    <property type="molecule type" value="Genomic_DNA"/>
</dbReference>
<organism evidence="2 3">
    <name type="scientific">Limnospira platensis NIES-46</name>
    <dbReference type="NCBI Taxonomy" id="1236695"/>
    <lineage>
        <taxon>Bacteria</taxon>
        <taxon>Bacillati</taxon>
        <taxon>Cyanobacteriota</taxon>
        <taxon>Cyanophyceae</taxon>
        <taxon>Oscillatoriophycideae</taxon>
        <taxon>Oscillatoriales</taxon>
        <taxon>Sirenicapillariaceae</taxon>
        <taxon>Limnospira</taxon>
    </lineage>
</organism>
<accession>A0A5M3T327</accession>
<proteinExistence type="predicted"/>
<dbReference type="RefSeq" id="WP_006620132.1">
    <property type="nucleotide sequence ID" value="NZ_BIMW01000069.1"/>
</dbReference>
<name>A0A5M3T327_LIMPL</name>
<comment type="caution">
    <text evidence="2">The sequence shown here is derived from an EMBL/GenBank/DDBJ whole genome shotgun (WGS) entry which is preliminary data.</text>
</comment>
<dbReference type="InterPro" id="IPR011856">
    <property type="entry name" value="tRNA_endonuc-like_dom_sf"/>
</dbReference>
<sequence>MSTAFSVLDLAKQGDINAIATLIQNKLESKGIRVRFDCDQGDIKLFLESSRLGGKTVGDAVYKYVEASKFNLQCINSIKIYKTNEGRWKLVYRVEVEQKKNENVIALEVNSPRTLTAPEINGNASDLLPLKQDLEQLHESVKNEINRLSQISSQLERVLQVLEPKIPSPKPVETSQEPTELINWLQQLEITVNSSNQPSSSDDVLNQLADIIGNNYQDLSRLHQAIVQSICSKSPFHLNLSNSSQAEISQSTQLCNRLSRLSFLSTYHYNKSSKTISGKVDPQGPIINFFNGMWFERFIYRKITNFFNEYDLSYQCLINPKLEFANGNVFELDFLFWVNQQVLWVECKSGKNYNPTISIYEAHRNSLELPKESSMMVLLQADTQQTRDLTTLRGLTIVNPDNCIDEIKQTLNLGS</sequence>
<keyword evidence="3" id="KW-1185">Reference proteome</keyword>
<dbReference type="InterPro" id="IPR011335">
    <property type="entry name" value="Restrct_endonuc-II-like"/>
</dbReference>
<gene>
    <name evidence="2" type="ORF">NIES46_13270</name>
</gene>
<dbReference type="Proteomes" id="UP000326169">
    <property type="component" value="Unassembled WGS sequence"/>
</dbReference>
<evidence type="ECO:0000256" key="1">
    <source>
        <dbReference type="SAM" id="Coils"/>
    </source>
</evidence>
<dbReference type="GeneID" id="301682217"/>
<evidence type="ECO:0000313" key="2">
    <source>
        <dbReference type="EMBL" id="GCE93277.1"/>
    </source>
</evidence>
<keyword evidence="1" id="KW-0175">Coiled coil</keyword>
<protein>
    <submittedName>
        <fullName evidence="2">Uncharacterized protein</fullName>
    </submittedName>
</protein>
<dbReference type="Gene3D" id="3.40.1350.10">
    <property type="match status" value="1"/>
</dbReference>
<reference evidence="2 3" key="1">
    <citation type="journal article" date="2019" name="J Genomics">
        <title>The Draft Genome of a Hydrogen-producing Cyanobacterium, Arthrospira platensis NIES-46.</title>
        <authorList>
            <person name="Suzuki S."/>
            <person name="Yamaguchi H."/>
            <person name="Kawachi M."/>
        </authorList>
    </citation>
    <scope>NUCLEOTIDE SEQUENCE [LARGE SCALE GENOMIC DNA]</scope>
    <source>
        <strain evidence="2 3">NIES-46</strain>
    </source>
</reference>